<proteinExistence type="predicted"/>
<accession>A0ABV6VKU6</accession>
<evidence type="ECO:0000313" key="1">
    <source>
        <dbReference type="EMBL" id="MFC1414362.1"/>
    </source>
</evidence>
<sequence length="219" mass="23750">MTSTAWLDIGILIFGLVAGGLINWLAQPAKLGQKAIIICICVAVAIVVVLTVIKDGPDDEQHRIDAIACPRLLDGAHDLLAKQSGLAAPPLAGFAFTPSQELPGRVDLTLTWINPSPVYQSAIAIEGVYGQTGSNDGFIDHKEPAAATGECWNWYHYGTRDDAQPETVRIQVSGLWPEQQYCFYTVFRTDKGYSKPTAIRCDTATWKPGWGVPAQAPRT</sequence>
<keyword evidence="2" id="KW-1185">Reference proteome</keyword>
<reference evidence="1 2" key="1">
    <citation type="submission" date="2024-09" db="EMBL/GenBank/DDBJ databases">
        <authorList>
            <person name="Lee S.D."/>
        </authorList>
    </citation>
    <scope>NUCLEOTIDE SEQUENCE [LARGE SCALE GENOMIC DNA]</scope>
    <source>
        <strain evidence="1 2">N1-1</strain>
    </source>
</reference>
<evidence type="ECO:0000313" key="2">
    <source>
        <dbReference type="Proteomes" id="UP001592582"/>
    </source>
</evidence>
<name>A0ABV6VKU6_9ACTN</name>
<dbReference type="Proteomes" id="UP001592582">
    <property type="component" value="Unassembled WGS sequence"/>
</dbReference>
<dbReference type="EMBL" id="JBHEZX010000023">
    <property type="protein sequence ID" value="MFC1414362.1"/>
    <property type="molecule type" value="Genomic_DNA"/>
</dbReference>
<protein>
    <submittedName>
        <fullName evidence="1">Uncharacterized protein</fullName>
    </submittedName>
</protein>
<gene>
    <name evidence="1" type="ORF">ACEZDG_34375</name>
</gene>
<comment type="caution">
    <text evidence="1">The sequence shown here is derived from an EMBL/GenBank/DDBJ whole genome shotgun (WGS) entry which is preliminary data.</text>
</comment>
<organism evidence="1 2">
    <name type="scientific">Streptacidiphilus alkalitolerans</name>
    <dbReference type="NCBI Taxonomy" id="3342712"/>
    <lineage>
        <taxon>Bacteria</taxon>
        <taxon>Bacillati</taxon>
        <taxon>Actinomycetota</taxon>
        <taxon>Actinomycetes</taxon>
        <taxon>Kitasatosporales</taxon>
        <taxon>Streptomycetaceae</taxon>
        <taxon>Streptacidiphilus</taxon>
    </lineage>
</organism>